<feature type="compositionally biased region" description="Basic and acidic residues" evidence="1">
    <location>
        <begin position="135"/>
        <end position="147"/>
    </location>
</feature>
<evidence type="ECO:0000313" key="3">
    <source>
        <dbReference type="Proteomes" id="UP000034681"/>
    </source>
</evidence>
<dbReference type="STRING" id="317619.GCA_000332315_03313"/>
<proteinExistence type="predicted"/>
<sequence length="156" mass="17091">MTTTASAYANAPDLSTDDYVLVGVSTCFVRDDGEVKEVKVLEPIPSAAALTILESPIPTSYRIAYGTTLGAVLRDGVPQGLAEFPGDAQFCVDFEERAFAAARTHRRDPRVVEQVPVGSAYEGFNYSTERKRVLNESHTVRPEDNVKQHAHTHQVL</sequence>
<evidence type="ECO:0000313" key="2">
    <source>
        <dbReference type="EMBL" id="KKJ01002.1"/>
    </source>
</evidence>
<reference evidence="2" key="1">
    <citation type="submission" date="2012-04" db="EMBL/GenBank/DDBJ databases">
        <authorList>
            <person name="Borisov I.G."/>
            <person name="Ivanikova N.V."/>
            <person name="Pinevich A.V."/>
        </authorList>
    </citation>
    <scope>NUCLEOTIDE SEQUENCE</scope>
    <source>
        <strain evidence="2">CALU 1027</strain>
    </source>
</reference>
<gene>
    <name evidence="2" type="ORF">PROH_00775</name>
</gene>
<name>A0A0M2Q323_PROHO</name>
<protein>
    <submittedName>
        <fullName evidence="2">Uncharacterized protein</fullName>
    </submittedName>
</protein>
<organism evidence="2 3">
    <name type="scientific">Prochlorothrix hollandica PCC 9006 = CALU 1027</name>
    <dbReference type="NCBI Taxonomy" id="317619"/>
    <lineage>
        <taxon>Bacteria</taxon>
        <taxon>Bacillati</taxon>
        <taxon>Cyanobacteriota</taxon>
        <taxon>Cyanophyceae</taxon>
        <taxon>Prochlorotrichales</taxon>
        <taxon>Prochlorotrichaceae</taxon>
        <taxon>Prochlorothrix</taxon>
    </lineage>
</organism>
<dbReference type="RefSeq" id="WP_016923161.1">
    <property type="nucleotide sequence ID" value="NZ_KB235941.1"/>
</dbReference>
<accession>A0A0M2Q323</accession>
<keyword evidence="3" id="KW-1185">Reference proteome</keyword>
<evidence type="ECO:0000256" key="1">
    <source>
        <dbReference type="SAM" id="MobiDB-lite"/>
    </source>
</evidence>
<dbReference type="eggNOG" id="ENOG50306UD">
    <property type="taxonomic scope" value="Bacteria"/>
</dbReference>
<feature type="region of interest" description="Disordered" evidence="1">
    <location>
        <begin position="135"/>
        <end position="156"/>
    </location>
</feature>
<comment type="caution">
    <text evidence="2">The sequence shown here is derived from an EMBL/GenBank/DDBJ whole genome shotgun (WGS) entry which is preliminary data.</text>
</comment>
<dbReference type="OrthoDB" id="557974at2"/>
<dbReference type="AlphaFoldDB" id="A0A0M2Q323"/>
<dbReference type="Proteomes" id="UP000034681">
    <property type="component" value="Unassembled WGS sequence"/>
</dbReference>
<dbReference type="EMBL" id="AJTX02000002">
    <property type="protein sequence ID" value="KKJ01002.1"/>
    <property type="molecule type" value="Genomic_DNA"/>
</dbReference>